<dbReference type="InterPro" id="IPR011034">
    <property type="entry name" value="Formyl_transferase-like_C_sf"/>
</dbReference>
<dbReference type="AlphaFoldDB" id="E4TIG4"/>
<reference evidence="8 9" key="1">
    <citation type="journal article" date="2011" name="Stand. Genomic Sci.">
        <title>Complete genome sequence of Calditerrivibrio nitroreducens type strain (Yu37-1).</title>
        <authorList>
            <person name="Pitluck S."/>
            <person name="Sikorski J."/>
            <person name="Zeytun A."/>
            <person name="Lapidus A."/>
            <person name="Nolan M."/>
            <person name="Lucas S."/>
            <person name="Hammon N."/>
            <person name="Deshpande S."/>
            <person name="Cheng J.F."/>
            <person name="Tapia R."/>
            <person name="Han C."/>
            <person name="Goodwin L."/>
            <person name="Liolios K."/>
            <person name="Pagani I."/>
            <person name="Ivanova N."/>
            <person name="Mavromatis K."/>
            <person name="Pati A."/>
            <person name="Chen A."/>
            <person name="Palaniappan K."/>
            <person name="Hauser L."/>
            <person name="Chang Y.J."/>
            <person name="Jeffries C.D."/>
            <person name="Detter J.C."/>
            <person name="Brambilla E."/>
            <person name="Djao O.D."/>
            <person name="Rohde M."/>
            <person name="Spring S."/>
            <person name="Goker M."/>
            <person name="Woyke T."/>
            <person name="Bristow J."/>
            <person name="Eisen J.A."/>
            <person name="Markowitz V."/>
            <person name="Hugenholtz P."/>
            <person name="Kyrpides N.C."/>
            <person name="Klenk H.P."/>
            <person name="Land M."/>
        </authorList>
    </citation>
    <scope>NUCLEOTIDE SEQUENCE [LARGE SCALE GENOMIC DNA]</scope>
    <source>
        <strain evidence="9">DSM 19672 / NBRC 101217 / Yu37-1</strain>
    </source>
</reference>
<evidence type="ECO:0000256" key="3">
    <source>
        <dbReference type="ARBA" id="ARBA00022679"/>
    </source>
</evidence>
<protein>
    <recommendedName>
        <fullName evidence="2 5">Methionyl-tRNA formyltransferase</fullName>
        <ecNumber evidence="2 5">2.1.2.9</ecNumber>
    </recommendedName>
</protein>
<dbReference type="GO" id="GO:0005829">
    <property type="term" value="C:cytosol"/>
    <property type="evidence" value="ECO:0007669"/>
    <property type="project" value="TreeGrafter"/>
</dbReference>
<dbReference type="NCBIfam" id="TIGR00460">
    <property type="entry name" value="fmt"/>
    <property type="match status" value="1"/>
</dbReference>
<dbReference type="SUPFAM" id="SSF53328">
    <property type="entry name" value="Formyltransferase"/>
    <property type="match status" value="1"/>
</dbReference>
<dbReference type="EMBL" id="CP002347">
    <property type="protein sequence ID" value="ADR17989.1"/>
    <property type="molecule type" value="Genomic_DNA"/>
</dbReference>
<comment type="similarity">
    <text evidence="1 5">Belongs to the Fmt family.</text>
</comment>
<evidence type="ECO:0000259" key="6">
    <source>
        <dbReference type="Pfam" id="PF00551"/>
    </source>
</evidence>
<dbReference type="InterPro" id="IPR005794">
    <property type="entry name" value="Fmt"/>
</dbReference>
<evidence type="ECO:0000313" key="9">
    <source>
        <dbReference type="Proteomes" id="UP000007039"/>
    </source>
</evidence>
<dbReference type="eggNOG" id="COG0223">
    <property type="taxonomic scope" value="Bacteria"/>
</dbReference>
<gene>
    <name evidence="5" type="primary">fmt</name>
    <name evidence="8" type="ordered locus">Calni_0073</name>
</gene>
<dbReference type="KEGG" id="cni:Calni_0073"/>
<dbReference type="OrthoDB" id="9802815at2"/>
<accession>E4TIG4</accession>
<dbReference type="InterPro" id="IPR036477">
    <property type="entry name" value="Formyl_transf_N_sf"/>
</dbReference>
<dbReference type="HAMAP" id="MF_00182">
    <property type="entry name" value="Formyl_trans"/>
    <property type="match status" value="1"/>
</dbReference>
<dbReference type="PANTHER" id="PTHR11138:SF5">
    <property type="entry name" value="METHIONYL-TRNA FORMYLTRANSFERASE, MITOCHONDRIAL"/>
    <property type="match status" value="1"/>
</dbReference>
<dbReference type="PANTHER" id="PTHR11138">
    <property type="entry name" value="METHIONYL-TRNA FORMYLTRANSFERASE"/>
    <property type="match status" value="1"/>
</dbReference>
<keyword evidence="9" id="KW-1185">Reference proteome</keyword>
<dbReference type="Pfam" id="PF02911">
    <property type="entry name" value="Formyl_trans_C"/>
    <property type="match status" value="1"/>
</dbReference>
<dbReference type="FunFam" id="3.40.50.12230:FF:000001">
    <property type="entry name" value="Methionyl-tRNA formyltransferase"/>
    <property type="match status" value="1"/>
</dbReference>
<keyword evidence="3 5" id="KW-0808">Transferase</keyword>
<dbReference type="Proteomes" id="UP000007039">
    <property type="component" value="Chromosome"/>
</dbReference>
<proteinExistence type="inferred from homology"/>
<dbReference type="InterPro" id="IPR002376">
    <property type="entry name" value="Formyl_transf_N"/>
</dbReference>
<sequence length="307" mass="34169">MKLVFMGTPEMAVPTLDMILKEGFEVPLVVCQPDKPKGRGNKLQPSPVKEFALDHNLEVFQPEKIKNNPEAIEKIRSLKPDFLVVVAYGKILPKELLDIPTFAPINVHFSLLPKYRGAAPVNWAIINGEKETGVATMKMDEGLDTGDILLMKSIPIEKDDTTITLSEKLSKLGADLLIETLKNYHNITPTPQDHASYTYAPIIKKEDGKIDFTKNAEVIERMIRGFQPWPTAYCFYKGKMVKFFKAEVVKANGKPGEVVGVDKSSFLVACGEDSGLRILELQMEGKNRVDAKSFLTGNTINVGDLFE</sequence>
<feature type="domain" description="Formyl transferase N-terminal" evidence="6">
    <location>
        <begin position="1"/>
        <end position="181"/>
    </location>
</feature>
<evidence type="ECO:0000256" key="1">
    <source>
        <dbReference type="ARBA" id="ARBA00010699"/>
    </source>
</evidence>
<dbReference type="RefSeq" id="WP_013450206.1">
    <property type="nucleotide sequence ID" value="NC_014758.1"/>
</dbReference>
<dbReference type="CDD" id="cd08704">
    <property type="entry name" value="Met_tRNA_FMT_C"/>
    <property type="match status" value="1"/>
</dbReference>
<evidence type="ECO:0000256" key="4">
    <source>
        <dbReference type="ARBA" id="ARBA00022917"/>
    </source>
</evidence>
<dbReference type="HOGENOM" id="CLU_033347_1_1_0"/>
<organism evidence="8 9">
    <name type="scientific">Calditerrivibrio nitroreducens (strain DSM 19672 / NBRC 101217 / Yu37-1)</name>
    <dbReference type="NCBI Taxonomy" id="768670"/>
    <lineage>
        <taxon>Bacteria</taxon>
        <taxon>Pseudomonadati</taxon>
        <taxon>Deferribacterota</taxon>
        <taxon>Deferribacteres</taxon>
        <taxon>Deferribacterales</taxon>
        <taxon>Calditerrivibrionaceae</taxon>
    </lineage>
</organism>
<dbReference type="InterPro" id="IPR044135">
    <property type="entry name" value="Met-tRNA-FMT_C"/>
</dbReference>
<feature type="binding site" evidence="5">
    <location>
        <begin position="110"/>
        <end position="113"/>
    </location>
    <ligand>
        <name>(6S)-5,6,7,8-tetrahydrofolate</name>
        <dbReference type="ChEBI" id="CHEBI:57453"/>
    </ligand>
</feature>
<dbReference type="Pfam" id="PF00551">
    <property type="entry name" value="Formyl_trans_N"/>
    <property type="match status" value="1"/>
</dbReference>
<dbReference type="EC" id="2.1.2.9" evidence="2 5"/>
<dbReference type="GO" id="GO:0004479">
    <property type="term" value="F:methionyl-tRNA formyltransferase activity"/>
    <property type="evidence" value="ECO:0007669"/>
    <property type="project" value="UniProtKB-UniRule"/>
</dbReference>
<evidence type="ECO:0000256" key="2">
    <source>
        <dbReference type="ARBA" id="ARBA00012261"/>
    </source>
</evidence>
<feature type="domain" description="Formyl transferase C-terminal" evidence="7">
    <location>
        <begin position="203"/>
        <end position="298"/>
    </location>
</feature>
<evidence type="ECO:0000313" key="8">
    <source>
        <dbReference type="EMBL" id="ADR17989.1"/>
    </source>
</evidence>
<dbReference type="CDD" id="cd08646">
    <property type="entry name" value="FMT_core_Met-tRNA-FMT_N"/>
    <property type="match status" value="1"/>
</dbReference>
<dbReference type="InterPro" id="IPR005793">
    <property type="entry name" value="Formyl_trans_C"/>
</dbReference>
<evidence type="ECO:0000256" key="5">
    <source>
        <dbReference type="HAMAP-Rule" id="MF_00182"/>
    </source>
</evidence>
<dbReference type="SUPFAM" id="SSF50486">
    <property type="entry name" value="FMT C-terminal domain-like"/>
    <property type="match status" value="1"/>
</dbReference>
<dbReference type="STRING" id="768670.Calni_0073"/>
<comment type="function">
    <text evidence="5">Attaches a formyl group to the free amino group of methionyl-tRNA(fMet). The formyl group appears to play a dual role in the initiator identity of N-formylmethionyl-tRNA by promoting its recognition by IF2 and preventing the misappropriation of this tRNA by the elongation apparatus.</text>
</comment>
<keyword evidence="4 5" id="KW-0648">Protein biosynthesis</keyword>
<dbReference type="InterPro" id="IPR041711">
    <property type="entry name" value="Met-tRNA-FMT_N"/>
</dbReference>
<name>E4TIG4_CALNY</name>
<comment type="catalytic activity">
    <reaction evidence="5">
        <text>L-methionyl-tRNA(fMet) + (6R)-10-formyltetrahydrofolate = N-formyl-L-methionyl-tRNA(fMet) + (6S)-5,6,7,8-tetrahydrofolate + H(+)</text>
        <dbReference type="Rhea" id="RHEA:24380"/>
        <dbReference type="Rhea" id="RHEA-COMP:9952"/>
        <dbReference type="Rhea" id="RHEA-COMP:9953"/>
        <dbReference type="ChEBI" id="CHEBI:15378"/>
        <dbReference type="ChEBI" id="CHEBI:57453"/>
        <dbReference type="ChEBI" id="CHEBI:78530"/>
        <dbReference type="ChEBI" id="CHEBI:78844"/>
        <dbReference type="ChEBI" id="CHEBI:195366"/>
        <dbReference type="EC" id="2.1.2.9"/>
    </reaction>
</comment>
<dbReference type="Gene3D" id="3.40.50.12230">
    <property type="match status" value="1"/>
</dbReference>
<evidence type="ECO:0000259" key="7">
    <source>
        <dbReference type="Pfam" id="PF02911"/>
    </source>
</evidence>